<dbReference type="InterPro" id="IPR000073">
    <property type="entry name" value="AB_hydrolase_1"/>
</dbReference>
<keyword evidence="3" id="KW-1185">Reference proteome</keyword>
<proteinExistence type="predicted"/>
<dbReference type="PANTHER" id="PTHR43689">
    <property type="entry name" value="HYDROLASE"/>
    <property type="match status" value="1"/>
</dbReference>
<accession>A0A0S7BPI4</accession>
<keyword evidence="2" id="KW-0378">Hydrolase</keyword>
<dbReference type="GO" id="GO:0016787">
    <property type="term" value="F:hydrolase activity"/>
    <property type="evidence" value="ECO:0007669"/>
    <property type="project" value="UniProtKB-KW"/>
</dbReference>
<dbReference type="EMBL" id="DF967972">
    <property type="protein sequence ID" value="GAP15873.1"/>
    <property type="molecule type" value="Genomic_DNA"/>
</dbReference>
<dbReference type="PRINTS" id="PR00111">
    <property type="entry name" value="ABHYDROLASE"/>
</dbReference>
<dbReference type="AlphaFoldDB" id="A0A0S7BPI4"/>
<feature type="domain" description="AB hydrolase-1" evidence="1">
    <location>
        <begin position="31"/>
        <end position="271"/>
    </location>
</feature>
<dbReference type="Pfam" id="PF00561">
    <property type="entry name" value="Abhydrolase_1"/>
    <property type="match status" value="1"/>
</dbReference>
<dbReference type="Proteomes" id="UP000055060">
    <property type="component" value="Unassembled WGS sequence"/>
</dbReference>
<dbReference type="RefSeq" id="WP_075075013.1">
    <property type="nucleotide sequence ID" value="NZ_DF967972.1"/>
</dbReference>
<dbReference type="SUPFAM" id="SSF53474">
    <property type="entry name" value="alpha/beta-Hydrolases"/>
    <property type="match status" value="1"/>
</dbReference>
<evidence type="ECO:0000313" key="2">
    <source>
        <dbReference type="EMBL" id="GAP15873.1"/>
    </source>
</evidence>
<dbReference type="InterPro" id="IPR029058">
    <property type="entry name" value="AB_hydrolase_fold"/>
</dbReference>
<sequence>MNSSTPDSFESFWLSVNGLQIRAYALGNGEPLLLLHGGGVDGALLSWRLAMPALAAHRRVIAFDWPGYGESQPNPLPNSMDFYIQFTGAVLDALGLQRSGLMGLSLGGGAALGFALAHPERVESLALVDAYGLAEKLPLQRLSYDLVQADWLMQWSYALLRKSRALTRWTLSYILARKESITDELVDEVFRIIQQPDAGKAFLDIQHADVLPDRVRTCYMERIGELHMPTLIIHGEKDTLVPIAAAREAVRRNPAIRLAVLPRCGHWPQRDAPDEFNRVAVEFFG</sequence>
<dbReference type="STRING" id="360412.LARV_03667"/>
<name>A0A0S7BPI4_9CHLR</name>
<protein>
    <submittedName>
        <fullName evidence="2">Predicted hydrolase</fullName>
    </submittedName>
</protein>
<organism evidence="2">
    <name type="scientific">Longilinea arvoryzae</name>
    <dbReference type="NCBI Taxonomy" id="360412"/>
    <lineage>
        <taxon>Bacteria</taxon>
        <taxon>Bacillati</taxon>
        <taxon>Chloroflexota</taxon>
        <taxon>Anaerolineae</taxon>
        <taxon>Anaerolineales</taxon>
        <taxon>Anaerolineaceae</taxon>
        <taxon>Longilinea</taxon>
    </lineage>
</organism>
<dbReference type="PANTHER" id="PTHR43689:SF8">
    <property type="entry name" value="ALPHA_BETA-HYDROLASES SUPERFAMILY PROTEIN"/>
    <property type="match status" value="1"/>
</dbReference>
<dbReference type="InterPro" id="IPR000639">
    <property type="entry name" value="Epox_hydrolase-like"/>
</dbReference>
<dbReference type="PRINTS" id="PR00412">
    <property type="entry name" value="EPOXHYDRLASE"/>
</dbReference>
<evidence type="ECO:0000313" key="3">
    <source>
        <dbReference type="Proteomes" id="UP000055060"/>
    </source>
</evidence>
<reference evidence="2" key="1">
    <citation type="submission" date="2015-07" db="EMBL/GenBank/DDBJ databases">
        <title>Draft Genome Sequences of Anaerolinea thermolimosa IMO-1, Bellilinea caldifistulae GOMI-1, Leptolinea tardivitalis YMTK-2, Levilinea saccharolytica KIBI-1,Longilinea arvoryzae KOME-1, Previously Described as Members of the Anaerolineaceae (Chloroflexi).</title>
        <authorList>
            <person name="Sekiguchi Y."/>
            <person name="Ohashi A."/>
            <person name="Matsuura N."/>
            <person name="Tourlousse M.D."/>
        </authorList>
    </citation>
    <scope>NUCLEOTIDE SEQUENCE [LARGE SCALE GENOMIC DNA]</scope>
    <source>
        <strain evidence="2">KOME-1</strain>
    </source>
</reference>
<dbReference type="OrthoDB" id="9773293at2"/>
<dbReference type="Gene3D" id="3.40.50.1820">
    <property type="entry name" value="alpha/beta hydrolase"/>
    <property type="match status" value="1"/>
</dbReference>
<gene>
    <name evidence="2" type="ORF">LARV_03667</name>
</gene>
<evidence type="ECO:0000259" key="1">
    <source>
        <dbReference type="Pfam" id="PF00561"/>
    </source>
</evidence>